<evidence type="ECO:0000259" key="5">
    <source>
        <dbReference type="PROSITE" id="PS51296"/>
    </source>
</evidence>
<feature type="domain" description="Rieske" evidence="5">
    <location>
        <begin position="4"/>
        <end position="65"/>
    </location>
</feature>
<dbReference type="PROSITE" id="PS51296">
    <property type="entry name" value="RIESKE"/>
    <property type="match status" value="1"/>
</dbReference>
<sequence length="65" mass="7491">MAYRRVCSMDDLWQGEMDLFEVEGRKILLLHTSKGEIRACDPRCPHQEFQLIDGDFDGETLICSA</sequence>
<keyword evidence="3" id="KW-0408">Iron</keyword>
<keyword evidence="4" id="KW-0411">Iron-sulfur</keyword>
<dbReference type="Pfam" id="PF00355">
    <property type="entry name" value="Rieske"/>
    <property type="match status" value="1"/>
</dbReference>
<dbReference type="GO" id="GO:0051537">
    <property type="term" value="F:2 iron, 2 sulfur cluster binding"/>
    <property type="evidence" value="ECO:0007669"/>
    <property type="project" value="UniProtKB-KW"/>
</dbReference>
<reference evidence="6" key="1">
    <citation type="submission" date="2018-05" db="EMBL/GenBank/DDBJ databases">
        <authorList>
            <person name="Lanie J.A."/>
            <person name="Ng W.-L."/>
            <person name="Kazmierczak K.M."/>
            <person name="Andrzejewski T.M."/>
            <person name="Davidsen T.M."/>
            <person name="Wayne K.J."/>
            <person name="Tettelin H."/>
            <person name="Glass J.I."/>
            <person name="Rusch D."/>
            <person name="Podicherti R."/>
            <person name="Tsui H.-C.T."/>
            <person name="Winkler M.E."/>
        </authorList>
    </citation>
    <scope>NUCLEOTIDE SEQUENCE</scope>
</reference>
<dbReference type="SUPFAM" id="SSF50022">
    <property type="entry name" value="ISP domain"/>
    <property type="match status" value="1"/>
</dbReference>
<name>A0A382RRF0_9ZZZZ</name>
<dbReference type="InterPro" id="IPR036922">
    <property type="entry name" value="Rieske_2Fe-2S_sf"/>
</dbReference>
<evidence type="ECO:0000256" key="3">
    <source>
        <dbReference type="ARBA" id="ARBA00023004"/>
    </source>
</evidence>
<evidence type="ECO:0000256" key="2">
    <source>
        <dbReference type="ARBA" id="ARBA00022723"/>
    </source>
</evidence>
<keyword evidence="1" id="KW-0001">2Fe-2S</keyword>
<gene>
    <name evidence="6" type="ORF">METZ01_LOCUS352716</name>
</gene>
<dbReference type="EMBL" id="UINC01123407">
    <property type="protein sequence ID" value="SVC99862.1"/>
    <property type="molecule type" value="Genomic_DNA"/>
</dbReference>
<dbReference type="GO" id="GO:0046872">
    <property type="term" value="F:metal ion binding"/>
    <property type="evidence" value="ECO:0007669"/>
    <property type="project" value="UniProtKB-KW"/>
</dbReference>
<dbReference type="AlphaFoldDB" id="A0A382RRF0"/>
<accession>A0A382RRF0</accession>
<keyword evidence="2" id="KW-0479">Metal-binding</keyword>
<dbReference type="Gene3D" id="2.102.10.10">
    <property type="entry name" value="Rieske [2Fe-2S] iron-sulphur domain"/>
    <property type="match status" value="1"/>
</dbReference>
<protein>
    <recommendedName>
        <fullName evidence="5">Rieske domain-containing protein</fullName>
    </recommendedName>
</protein>
<evidence type="ECO:0000256" key="4">
    <source>
        <dbReference type="ARBA" id="ARBA00023014"/>
    </source>
</evidence>
<dbReference type="InterPro" id="IPR017941">
    <property type="entry name" value="Rieske_2Fe-2S"/>
</dbReference>
<feature type="non-terminal residue" evidence="6">
    <location>
        <position position="65"/>
    </location>
</feature>
<evidence type="ECO:0000313" key="6">
    <source>
        <dbReference type="EMBL" id="SVC99862.1"/>
    </source>
</evidence>
<proteinExistence type="predicted"/>
<evidence type="ECO:0000256" key="1">
    <source>
        <dbReference type="ARBA" id="ARBA00022714"/>
    </source>
</evidence>
<organism evidence="6">
    <name type="scientific">marine metagenome</name>
    <dbReference type="NCBI Taxonomy" id="408172"/>
    <lineage>
        <taxon>unclassified sequences</taxon>
        <taxon>metagenomes</taxon>
        <taxon>ecological metagenomes</taxon>
    </lineage>
</organism>